<sequence>MPPPHHCIPFRNNLEILHLRKLTKLTANFLYTNLEHLRPEWSVIVYGPSASFSTGNVWFLNMFNCDGLMSCRVQRRFSML</sequence>
<name>A0A7U2I067_PHANO</name>
<dbReference type="Proteomes" id="UP000663193">
    <property type="component" value="Chromosome 6"/>
</dbReference>
<reference evidence="2" key="1">
    <citation type="journal article" date="2021" name="BMC Genomics">
        <title>Chromosome-level genome assembly and manually-curated proteome of model necrotroph Parastagonospora nodorum Sn15 reveals a genome-wide trove of candidate effector homologs, and redundancy of virulence-related functions within an accessory chromosome.</title>
        <authorList>
            <person name="Bertazzoni S."/>
            <person name="Jones D.A.B."/>
            <person name="Phan H.T."/>
            <person name="Tan K.-C."/>
            <person name="Hane J.K."/>
        </authorList>
    </citation>
    <scope>NUCLEOTIDE SEQUENCE [LARGE SCALE GENOMIC DNA]</scope>
    <source>
        <strain evidence="2">SN15 / ATCC MYA-4574 / FGSC 10173)</strain>
    </source>
</reference>
<proteinExistence type="predicted"/>
<evidence type="ECO:0000313" key="1">
    <source>
        <dbReference type="EMBL" id="QRC96884.1"/>
    </source>
</evidence>
<gene>
    <name evidence="1" type="ORF">JI435_409740</name>
</gene>
<evidence type="ECO:0000313" key="2">
    <source>
        <dbReference type="Proteomes" id="UP000663193"/>
    </source>
</evidence>
<dbReference type="VEuPathDB" id="FungiDB:JI435_409740"/>
<dbReference type="AlphaFoldDB" id="A0A7U2I067"/>
<dbReference type="EMBL" id="CP069028">
    <property type="protein sequence ID" value="QRC96884.1"/>
    <property type="molecule type" value="Genomic_DNA"/>
</dbReference>
<organism evidence="1 2">
    <name type="scientific">Phaeosphaeria nodorum (strain SN15 / ATCC MYA-4574 / FGSC 10173)</name>
    <name type="common">Glume blotch fungus</name>
    <name type="synonym">Parastagonospora nodorum</name>
    <dbReference type="NCBI Taxonomy" id="321614"/>
    <lineage>
        <taxon>Eukaryota</taxon>
        <taxon>Fungi</taxon>
        <taxon>Dikarya</taxon>
        <taxon>Ascomycota</taxon>
        <taxon>Pezizomycotina</taxon>
        <taxon>Dothideomycetes</taxon>
        <taxon>Pleosporomycetidae</taxon>
        <taxon>Pleosporales</taxon>
        <taxon>Pleosporineae</taxon>
        <taxon>Phaeosphaeriaceae</taxon>
        <taxon>Parastagonospora</taxon>
    </lineage>
</organism>
<accession>A0A7U2I067</accession>
<protein>
    <submittedName>
        <fullName evidence="1">Uncharacterized protein</fullName>
    </submittedName>
</protein>
<keyword evidence="2" id="KW-1185">Reference proteome</keyword>